<dbReference type="SUPFAM" id="SSF57362">
    <property type="entry name" value="BPTI-like"/>
    <property type="match status" value="2"/>
</dbReference>
<dbReference type="InterPro" id="IPR012674">
    <property type="entry name" value="Calycin"/>
</dbReference>
<feature type="domain" description="BPTI/Kunitz inhibitor" evidence="30">
    <location>
        <begin position="451"/>
        <end position="501"/>
    </location>
</feature>
<accession>A0A5J5CPV0</accession>
<evidence type="ECO:0000256" key="19">
    <source>
        <dbReference type="ARBA" id="ARBA00022900"/>
    </source>
</evidence>
<evidence type="ECO:0000256" key="22">
    <source>
        <dbReference type="ARBA" id="ARBA00023002"/>
    </source>
</evidence>
<keyword evidence="16" id="KW-0677">Repeat</keyword>
<dbReference type="PROSITE" id="PS00280">
    <property type="entry name" value="BPTI_KUNITZ_1"/>
    <property type="match status" value="1"/>
</dbReference>
<keyword evidence="17" id="KW-0999">Mitochondrion inner membrane</keyword>
<evidence type="ECO:0000256" key="24">
    <source>
        <dbReference type="ARBA" id="ARBA00023136"/>
    </source>
</evidence>
<keyword evidence="27" id="KW-0539">Nucleus</keyword>
<keyword evidence="26" id="KW-0325">Glycoprotein</keyword>
<comment type="caution">
    <text evidence="31">The sequence shown here is derived from an EMBL/GenBank/DDBJ whole genome shotgun (WGS) entry which is preliminary data.</text>
</comment>
<feature type="signal peptide" evidence="29">
    <location>
        <begin position="1"/>
        <end position="21"/>
    </location>
</feature>
<evidence type="ECO:0000313" key="31">
    <source>
        <dbReference type="EMBL" id="KAA8584208.1"/>
    </source>
</evidence>
<evidence type="ECO:0000256" key="26">
    <source>
        <dbReference type="ARBA" id="ARBA00023180"/>
    </source>
</evidence>
<evidence type="ECO:0000256" key="27">
    <source>
        <dbReference type="ARBA" id="ARBA00023242"/>
    </source>
</evidence>
<dbReference type="GO" id="GO:0005829">
    <property type="term" value="C:cytosol"/>
    <property type="evidence" value="ECO:0007669"/>
    <property type="project" value="UniProtKB-SubCell"/>
</dbReference>
<evidence type="ECO:0000256" key="11">
    <source>
        <dbReference type="ARBA" id="ARBA00022525"/>
    </source>
</evidence>
<dbReference type="CDD" id="cd19418">
    <property type="entry name" value="lipocalin_A1M-like"/>
    <property type="match status" value="1"/>
</dbReference>
<keyword evidence="11" id="KW-0964">Secreted</keyword>
<dbReference type="FunFam" id="4.10.410.10:FF:000005">
    <property type="entry name" value="Pancreatic trypsin inhibitor"/>
    <property type="match status" value="1"/>
</dbReference>
<keyword evidence="13" id="KW-0165">Cleavage on pair of basic residues</keyword>
<evidence type="ECO:0000256" key="16">
    <source>
        <dbReference type="ARBA" id="ARBA00022737"/>
    </source>
</evidence>
<dbReference type="Pfam" id="PF00014">
    <property type="entry name" value="Kunitz_BPTI"/>
    <property type="match status" value="2"/>
</dbReference>
<evidence type="ECO:0000256" key="29">
    <source>
        <dbReference type="SAM" id="SignalP"/>
    </source>
</evidence>
<evidence type="ECO:0000256" key="1">
    <source>
        <dbReference type="ARBA" id="ARBA00004126"/>
    </source>
</evidence>
<evidence type="ECO:0000256" key="9">
    <source>
        <dbReference type="ARBA" id="ARBA00022475"/>
    </source>
</evidence>
<keyword evidence="20" id="KW-0654">Proteoglycan</keyword>
<evidence type="ECO:0000256" key="20">
    <source>
        <dbReference type="ARBA" id="ARBA00022974"/>
    </source>
</evidence>
<dbReference type="GO" id="GO:0004867">
    <property type="term" value="F:serine-type endopeptidase inhibitor activity"/>
    <property type="evidence" value="ECO:0007669"/>
    <property type="project" value="UniProtKB-KW"/>
</dbReference>
<evidence type="ECO:0000256" key="12">
    <source>
        <dbReference type="ARBA" id="ARBA00022530"/>
    </source>
</evidence>
<dbReference type="CDD" id="cd22597">
    <property type="entry name" value="Kunitz_bikunin_2-like"/>
    <property type="match status" value="1"/>
</dbReference>
<keyword evidence="15 29" id="KW-0732">Signal</keyword>
<comment type="similarity">
    <text evidence="7">In the N-terminal section; belongs to the calycin superfamily. Lipocalin family.</text>
</comment>
<keyword evidence="14" id="KW-0646">Protease inhibitor</keyword>
<dbReference type="SUPFAM" id="SSF50814">
    <property type="entry name" value="Lipocalins"/>
    <property type="match status" value="2"/>
</dbReference>
<evidence type="ECO:0000256" key="17">
    <source>
        <dbReference type="ARBA" id="ARBA00022792"/>
    </source>
</evidence>
<dbReference type="PRINTS" id="PR00179">
    <property type="entry name" value="LIPOCALIN"/>
</dbReference>
<evidence type="ECO:0000256" key="7">
    <source>
        <dbReference type="ARBA" id="ARBA00008238"/>
    </source>
</evidence>
<dbReference type="InterPro" id="IPR000566">
    <property type="entry name" value="Lipocln_cytosolic_FA-bd_dom"/>
</dbReference>
<dbReference type="InterPro" id="IPR002968">
    <property type="entry name" value="A1-microglobln"/>
</dbReference>
<keyword evidence="22" id="KW-0560">Oxidoreductase</keyword>
<evidence type="ECO:0000256" key="15">
    <source>
        <dbReference type="ARBA" id="ARBA00022729"/>
    </source>
</evidence>
<dbReference type="AlphaFoldDB" id="A0A5J5CPV0"/>
<dbReference type="Gene3D" id="2.40.128.20">
    <property type="match status" value="2"/>
</dbReference>
<reference evidence="31 32" key="1">
    <citation type="submission" date="2019-08" db="EMBL/GenBank/DDBJ databases">
        <title>A chromosome-level genome assembly, high-density linkage maps, and genome scans reveal the genomic architecture of hybrid incompatibilities underlying speciation via character displacement in darters (Percidae: Etheostominae).</title>
        <authorList>
            <person name="Moran R.L."/>
            <person name="Catchen J.M."/>
            <person name="Fuller R.C."/>
        </authorList>
    </citation>
    <scope>NUCLEOTIDE SEQUENCE [LARGE SCALE GENOMIC DNA]</scope>
    <source>
        <strain evidence="31">EspeVRDwgs_2016</strain>
        <tissue evidence="31">Muscle</tissue>
    </source>
</reference>
<organism evidence="31 32">
    <name type="scientific">Etheostoma spectabile</name>
    <name type="common">orangethroat darter</name>
    <dbReference type="NCBI Taxonomy" id="54343"/>
    <lineage>
        <taxon>Eukaryota</taxon>
        <taxon>Metazoa</taxon>
        <taxon>Chordata</taxon>
        <taxon>Craniata</taxon>
        <taxon>Vertebrata</taxon>
        <taxon>Euteleostomi</taxon>
        <taxon>Actinopterygii</taxon>
        <taxon>Neopterygii</taxon>
        <taxon>Teleostei</taxon>
        <taxon>Neoteleostei</taxon>
        <taxon>Acanthomorphata</taxon>
        <taxon>Eupercaria</taxon>
        <taxon>Perciformes</taxon>
        <taxon>Percoidei</taxon>
        <taxon>Percidae</taxon>
        <taxon>Etheostomatinae</taxon>
        <taxon>Etheostoma</taxon>
    </lineage>
</organism>
<keyword evidence="24" id="KW-0472">Membrane</keyword>
<gene>
    <name evidence="31" type="ORF">FQN60_007993</name>
</gene>
<evidence type="ECO:0000256" key="3">
    <source>
        <dbReference type="ARBA" id="ARBA00004240"/>
    </source>
</evidence>
<evidence type="ECO:0000256" key="23">
    <source>
        <dbReference type="ARBA" id="ARBA00023128"/>
    </source>
</evidence>
<dbReference type="InterPro" id="IPR020901">
    <property type="entry name" value="Prtase_inh_Kunz-CS"/>
</dbReference>
<evidence type="ECO:0000256" key="18">
    <source>
        <dbReference type="ARBA" id="ARBA00022824"/>
    </source>
</evidence>
<dbReference type="GO" id="GO:0031965">
    <property type="term" value="C:nuclear membrane"/>
    <property type="evidence" value="ECO:0007669"/>
    <property type="project" value="UniProtKB-SubCell"/>
</dbReference>
<evidence type="ECO:0000256" key="4">
    <source>
        <dbReference type="ARBA" id="ARBA00004498"/>
    </source>
</evidence>
<keyword evidence="23" id="KW-0496">Mitochondrion</keyword>
<evidence type="ECO:0000256" key="8">
    <source>
        <dbReference type="ARBA" id="ARBA00018905"/>
    </source>
</evidence>
<evidence type="ECO:0000256" key="13">
    <source>
        <dbReference type="ARBA" id="ARBA00022685"/>
    </source>
</evidence>
<dbReference type="GO" id="GO:0005886">
    <property type="term" value="C:plasma membrane"/>
    <property type="evidence" value="ECO:0007669"/>
    <property type="project" value="UniProtKB-SubCell"/>
</dbReference>
<dbReference type="PANTHER" id="PTHR46676:SF1">
    <property type="entry name" value="PROTEIN AMBP"/>
    <property type="match status" value="1"/>
</dbReference>
<evidence type="ECO:0000259" key="30">
    <source>
        <dbReference type="PROSITE" id="PS50279"/>
    </source>
</evidence>
<dbReference type="PRINTS" id="PR00759">
    <property type="entry name" value="BASICPTASE"/>
</dbReference>
<evidence type="ECO:0000313" key="32">
    <source>
        <dbReference type="Proteomes" id="UP000327493"/>
    </source>
</evidence>
<dbReference type="InterPro" id="IPR002223">
    <property type="entry name" value="Kunitz_BPTI"/>
</dbReference>
<keyword evidence="21" id="KW-0157">Chromophore</keyword>
<evidence type="ECO:0000256" key="28">
    <source>
        <dbReference type="SAM" id="MobiDB-lite"/>
    </source>
</evidence>
<dbReference type="GO" id="GO:0016491">
    <property type="term" value="F:oxidoreductase activity"/>
    <property type="evidence" value="ECO:0007669"/>
    <property type="project" value="UniProtKB-KW"/>
</dbReference>
<evidence type="ECO:0000256" key="5">
    <source>
        <dbReference type="ARBA" id="ARBA00004514"/>
    </source>
</evidence>
<dbReference type="InterPro" id="IPR036880">
    <property type="entry name" value="Kunitz_BPTI_sf"/>
</dbReference>
<dbReference type="Gene3D" id="4.10.410.10">
    <property type="entry name" value="Pancreatic trypsin inhibitor Kunitz domain"/>
    <property type="match status" value="2"/>
</dbReference>
<dbReference type="CDD" id="cd22596">
    <property type="entry name" value="Kunitz_bikunin_1-like"/>
    <property type="match status" value="1"/>
</dbReference>
<feature type="chain" id="PRO_5023884473" description="Protein AMBP" evidence="29">
    <location>
        <begin position="22"/>
        <end position="570"/>
    </location>
</feature>
<sequence length="570" mass="63361">MQRAVCLVSLLVLSSAWILQADPVMSVPLTQEDFDLGRFMGKWFELAVVSTCPRYMQRKRGNPVIFALELQHVAFEGNFTTTATIFRNSSCQQTSTNYGLTKTPGRFFHHVARFGGDVDSFVVHSNYDEYAMMLLLSTEKPSGIKTTTIKLYSRTMSVRTAVLDEFKAVVRQHGVTDAIIMNQNKGECVPGQMTTPVTAEPQTSVFFETSGQTDDRMQKTVILVSLLVLGWSWTLQGVPVLSDPLYTTQENFALGRFLGTWHDVAVASTCPHMQRHREDAAIGKLVLQRGTTQGKLKMTRTVLRRGTCREMSGDYELTTTPGRFSYHVAKWGADVDAYVVHTNYNEYAIVIMSKQKSSGVKSTSVKLYSRTMTVRDTVLDDFKTLVRQQGMSDDNIILKQNKGDCVPGELVAEPSAQPEPQRMKRSVPSLAPADVEGSGDDTPLFNGAEACKAAPDTGPCFGMHQRYYYNASLMSCELFKYGGCLGNQNSFENERECLQRCRTEAVCRLPMAAQPCTGQPPIWAFDSTVGLCVPYKQGFCQGNANKFYSKAECDEYCGVVNDEGELLKAN</sequence>
<dbReference type="InterPro" id="IPR029856">
    <property type="entry name" value="AMBP"/>
</dbReference>
<dbReference type="Proteomes" id="UP000327493">
    <property type="component" value="Chromosome 16"/>
</dbReference>
<dbReference type="SMART" id="SM00131">
    <property type="entry name" value="KU"/>
    <property type="match status" value="2"/>
</dbReference>
<dbReference type="GO" id="GO:0005783">
    <property type="term" value="C:endoplasmic reticulum"/>
    <property type="evidence" value="ECO:0007669"/>
    <property type="project" value="UniProtKB-SubCell"/>
</dbReference>
<keyword evidence="19" id="KW-0722">Serine protease inhibitor</keyword>
<dbReference type="GO" id="GO:0005743">
    <property type="term" value="C:mitochondrial inner membrane"/>
    <property type="evidence" value="ECO:0007669"/>
    <property type="project" value="UniProtKB-SubCell"/>
</dbReference>
<evidence type="ECO:0000256" key="10">
    <source>
        <dbReference type="ARBA" id="ARBA00022490"/>
    </source>
</evidence>
<dbReference type="Pfam" id="PF00061">
    <property type="entry name" value="Lipocalin"/>
    <property type="match status" value="2"/>
</dbReference>
<keyword evidence="10" id="KW-0963">Cytoplasm</keyword>
<evidence type="ECO:0000256" key="21">
    <source>
        <dbReference type="ARBA" id="ARBA00022991"/>
    </source>
</evidence>
<comment type="subcellular location">
    <subcellularLocation>
        <location evidence="2">Cell membrane</location>
        <topology evidence="2">Peripheral membrane protein</topology>
    </subcellularLocation>
    <subcellularLocation>
        <location evidence="5">Cytoplasm</location>
        <location evidence="5">Cytosol</location>
    </subcellularLocation>
    <subcellularLocation>
        <location evidence="3">Endoplasmic reticulum</location>
    </subcellularLocation>
    <subcellularLocation>
        <location evidence="6">Mitochondrion inner membrane</location>
        <topology evidence="6">Peripheral membrane protein</topology>
    </subcellularLocation>
    <subcellularLocation>
        <location evidence="1">Nucleus membrane</location>
    </subcellularLocation>
    <subcellularLocation>
        <location evidence="4">Secreted</location>
        <location evidence="4">Extracellular space</location>
        <location evidence="4">Extracellular matrix</location>
    </subcellularLocation>
</comment>
<evidence type="ECO:0000256" key="6">
    <source>
        <dbReference type="ARBA" id="ARBA00004637"/>
    </source>
</evidence>
<dbReference type="PROSITE" id="PS00213">
    <property type="entry name" value="LIPOCALIN"/>
    <property type="match status" value="1"/>
</dbReference>
<feature type="domain" description="BPTI/Kunitz inhibitor" evidence="30">
    <location>
        <begin position="507"/>
        <end position="557"/>
    </location>
</feature>
<evidence type="ECO:0000256" key="2">
    <source>
        <dbReference type="ARBA" id="ARBA00004202"/>
    </source>
</evidence>
<proteinExistence type="inferred from homology"/>
<dbReference type="PRINTS" id="PR01215">
    <property type="entry name" value="A1MCGLOBULIN"/>
</dbReference>
<protein>
    <recommendedName>
        <fullName evidence="8">Protein AMBP</fullName>
    </recommendedName>
</protein>
<dbReference type="InterPro" id="IPR022272">
    <property type="entry name" value="Lipocalin_CS"/>
</dbReference>
<keyword evidence="32" id="KW-1185">Reference proteome</keyword>
<keyword evidence="9" id="KW-1003">Cell membrane</keyword>
<name>A0A5J5CPV0_9PERO</name>
<evidence type="ECO:0000256" key="25">
    <source>
        <dbReference type="ARBA" id="ARBA00023157"/>
    </source>
</evidence>
<keyword evidence="12" id="KW-0272">Extracellular matrix</keyword>
<keyword evidence="25" id="KW-1015">Disulfide bond</keyword>
<feature type="region of interest" description="Disordered" evidence="28">
    <location>
        <begin position="412"/>
        <end position="437"/>
    </location>
</feature>
<dbReference type="PROSITE" id="PS50279">
    <property type="entry name" value="BPTI_KUNITZ_2"/>
    <property type="match status" value="2"/>
</dbReference>
<dbReference type="EMBL" id="VOFY01000016">
    <property type="protein sequence ID" value="KAA8584208.1"/>
    <property type="molecule type" value="Genomic_DNA"/>
</dbReference>
<evidence type="ECO:0000256" key="14">
    <source>
        <dbReference type="ARBA" id="ARBA00022690"/>
    </source>
</evidence>
<keyword evidence="18" id="KW-0256">Endoplasmic reticulum</keyword>
<dbReference type="PANTHER" id="PTHR46676">
    <property type="entry name" value="PROTEIN AMBP"/>
    <property type="match status" value="1"/>
</dbReference>